<protein>
    <recommendedName>
        <fullName evidence="4">Glutathione peroxidase</fullName>
    </recommendedName>
</protein>
<dbReference type="AlphaFoldDB" id="A0A7S1CNP0"/>
<keyword evidence="3 4" id="KW-0560">Oxidoreductase</keyword>
<dbReference type="GO" id="GO:0004601">
    <property type="term" value="F:peroxidase activity"/>
    <property type="evidence" value="ECO:0007669"/>
    <property type="project" value="UniProtKB-KW"/>
</dbReference>
<gene>
    <name evidence="5" type="ORF">BSP0115_LOCUS16009</name>
</gene>
<organism evidence="5">
    <name type="scientific">Bicosoecida sp. CB-2014</name>
    <dbReference type="NCBI Taxonomy" id="1486930"/>
    <lineage>
        <taxon>Eukaryota</taxon>
        <taxon>Sar</taxon>
        <taxon>Stramenopiles</taxon>
        <taxon>Bigyra</taxon>
        <taxon>Opalozoa</taxon>
        <taxon>Bicosoecida</taxon>
    </lineage>
</organism>
<sequence length="145" mass="14879">MLHTLQQQYASKPVRFFLLPCNQFGAQEPKANSDIKTFASGYVDLTQGNVVLLAKGNVNPPACASTAAGACGPASDVCCPANDGIYNYLRSVIPGAIPWNFDKFIVGKDGVPVPPALTGAQVASDVVPAIDAQLAAGADAATTTA</sequence>
<evidence type="ECO:0000313" key="5">
    <source>
        <dbReference type="EMBL" id="CAD8922746.1"/>
    </source>
</evidence>
<dbReference type="InterPro" id="IPR036249">
    <property type="entry name" value="Thioredoxin-like_sf"/>
</dbReference>
<dbReference type="GO" id="GO:0006979">
    <property type="term" value="P:response to oxidative stress"/>
    <property type="evidence" value="ECO:0007669"/>
    <property type="project" value="InterPro"/>
</dbReference>
<dbReference type="SUPFAM" id="SSF52833">
    <property type="entry name" value="Thioredoxin-like"/>
    <property type="match status" value="1"/>
</dbReference>
<name>A0A7S1CNP0_9STRA</name>
<evidence type="ECO:0000256" key="3">
    <source>
        <dbReference type="ARBA" id="ARBA00023002"/>
    </source>
</evidence>
<dbReference type="PANTHER" id="PTHR11592">
    <property type="entry name" value="GLUTATHIONE PEROXIDASE"/>
    <property type="match status" value="1"/>
</dbReference>
<proteinExistence type="inferred from homology"/>
<keyword evidence="2 4" id="KW-0575">Peroxidase</keyword>
<dbReference type="PROSITE" id="PS51355">
    <property type="entry name" value="GLUTATHIONE_PEROXID_3"/>
    <property type="match status" value="1"/>
</dbReference>
<dbReference type="EMBL" id="HBFS01023912">
    <property type="protein sequence ID" value="CAD8922746.1"/>
    <property type="molecule type" value="Transcribed_RNA"/>
</dbReference>
<dbReference type="PANTHER" id="PTHR11592:SF78">
    <property type="entry name" value="GLUTATHIONE PEROXIDASE"/>
    <property type="match status" value="1"/>
</dbReference>
<accession>A0A7S1CNP0</accession>
<dbReference type="Gene3D" id="3.40.30.10">
    <property type="entry name" value="Glutaredoxin"/>
    <property type="match status" value="1"/>
</dbReference>
<dbReference type="InterPro" id="IPR000889">
    <property type="entry name" value="Glutathione_peroxidase"/>
</dbReference>
<dbReference type="PRINTS" id="PR01011">
    <property type="entry name" value="GLUTPROXDASE"/>
</dbReference>
<evidence type="ECO:0000256" key="4">
    <source>
        <dbReference type="RuleBase" id="RU000499"/>
    </source>
</evidence>
<evidence type="ECO:0000256" key="1">
    <source>
        <dbReference type="ARBA" id="ARBA00006926"/>
    </source>
</evidence>
<reference evidence="5" key="1">
    <citation type="submission" date="2021-01" db="EMBL/GenBank/DDBJ databases">
        <authorList>
            <person name="Corre E."/>
            <person name="Pelletier E."/>
            <person name="Niang G."/>
            <person name="Scheremetjew M."/>
            <person name="Finn R."/>
            <person name="Kale V."/>
            <person name="Holt S."/>
            <person name="Cochrane G."/>
            <person name="Meng A."/>
            <person name="Brown T."/>
            <person name="Cohen L."/>
        </authorList>
    </citation>
    <scope>NUCLEOTIDE SEQUENCE</scope>
    <source>
        <strain evidence="5">Ms1</strain>
    </source>
</reference>
<evidence type="ECO:0000256" key="2">
    <source>
        <dbReference type="ARBA" id="ARBA00022559"/>
    </source>
</evidence>
<dbReference type="Pfam" id="PF00255">
    <property type="entry name" value="GSHPx"/>
    <property type="match status" value="1"/>
</dbReference>
<comment type="similarity">
    <text evidence="1 4">Belongs to the glutathione peroxidase family.</text>
</comment>